<dbReference type="CDD" id="cd06558">
    <property type="entry name" value="crotonase-like"/>
    <property type="match status" value="1"/>
</dbReference>
<dbReference type="ExpressionAtlas" id="G7L901">
    <property type="expression patterns" value="differential"/>
</dbReference>
<evidence type="ECO:0000256" key="3">
    <source>
        <dbReference type="ARBA" id="ARBA00022801"/>
    </source>
</evidence>
<gene>
    <name evidence="9" type="primary">11410121</name>
    <name evidence="8" type="ordered locus">MTR_8g103840</name>
</gene>
<dbReference type="EMBL" id="CM001224">
    <property type="protein sequence ID" value="AET05300.2"/>
    <property type="molecule type" value="Genomic_DNA"/>
</dbReference>
<name>G7L901_MEDTR</name>
<evidence type="ECO:0000259" key="7">
    <source>
        <dbReference type="Pfam" id="PF16113"/>
    </source>
</evidence>
<dbReference type="InterPro" id="IPR032259">
    <property type="entry name" value="HIBYL-CoA-H"/>
</dbReference>
<dbReference type="InterPro" id="IPR045004">
    <property type="entry name" value="ECH_dom"/>
</dbReference>
<dbReference type="AlphaFoldDB" id="G7L901"/>
<keyword evidence="5" id="KW-0496">Mitochondrion</keyword>
<dbReference type="PANTHER" id="PTHR43176">
    <property type="entry name" value="3-HYDROXYISOBUTYRYL-COA HYDROLASE-RELATED"/>
    <property type="match status" value="1"/>
</dbReference>
<comment type="subcellular location">
    <subcellularLocation>
        <location evidence="1">Mitochondrion</location>
    </subcellularLocation>
</comment>
<sequence>MLLLRTVVANRFVLSSFASSSSSSLSKTKPFFSFRPISSSSMAEEFVKGTVNSNGVALLTLDRPKALNAMNLDMDIKYKSYLDEWESDPNVKCVLVDSSSSRAFCAGGDVKHIAMKNNLSDVIEVFTTEYSLICKISEYKKPYISFMDGITMGFGIGLSGHGRYRIITERTVLAMPENGIGLFPDVGFAHIAAQSPGEGAVGAYLGLTGKRVSTPADAIYVGLGTHYVPSGKLGSFKEALLATNFSQDPHQDIKVLLARYESNPDSEAQLKLLLPEIISSFGGNKSVIEIIEELKKHQSSTDSNVTEWANEALQGLAKGAPFSLFLTNKYFSAVASALGKNHSELSTLTSVMKTEYRIALRSSLRHDFVEGVRAVLVDKDQNPKWKPSRLEDVDPSEVEAVFKPLGAEVGELPV</sequence>
<dbReference type="Pfam" id="PF16113">
    <property type="entry name" value="ECH_2"/>
    <property type="match status" value="1"/>
</dbReference>
<evidence type="ECO:0000313" key="8">
    <source>
        <dbReference type="EMBL" id="AET05300.2"/>
    </source>
</evidence>
<reference evidence="8 10" key="1">
    <citation type="journal article" date="2011" name="Nature">
        <title>The Medicago genome provides insight into the evolution of rhizobial symbioses.</title>
        <authorList>
            <person name="Young N.D."/>
            <person name="Debelle F."/>
            <person name="Oldroyd G.E."/>
            <person name="Geurts R."/>
            <person name="Cannon S.B."/>
            <person name="Udvardi M.K."/>
            <person name="Benedito V.A."/>
            <person name="Mayer K.F."/>
            <person name="Gouzy J."/>
            <person name="Schoof H."/>
            <person name="Van de Peer Y."/>
            <person name="Proost S."/>
            <person name="Cook D.R."/>
            <person name="Meyers B.C."/>
            <person name="Spannagl M."/>
            <person name="Cheung F."/>
            <person name="De Mita S."/>
            <person name="Krishnakumar V."/>
            <person name="Gundlach H."/>
            <person name="Zhou S."/>
            <person name="Mudge J."/>
            <person name="Bharti A.K."/>
            <person name="Murray J.D."/>
            <person name="Naoumkina M.A."/>
            <person name="Rosen B."/>
            <person name="Silverstein K.A."/>
            <person name="Tang H."/>
            <person name="Rombauts S."/>
            <person name="Zhao P.X."/>
            <person name="Zhou P."/>
            <person name="Barbe V."/>
            <person name="Bardou P."/>
            <person name="Bechner M."/>
            <person name="Bellec A."/>
            <person name="Berger A."/>
            <person name="Berges H."/>
            <person name="Bidwell S."/>
            <person name="Bisseling T."/>
            <person name="Choisne N."/>
            <person name="Couloux A."/>
            <person name="Denny R."/>
            <person name="Deshpande S."/>
            <person name="Dai X."/>
            <person name="Doyle J.J."/>
            <person name="Dudez A.M."/>
            <person name="Farmer A.D."/>
            <person name="Fouteau S."/>
            <person name="Franken C."/>
            <person name="Gibelin C."/>
            <person name="Gish J."/>
            <person name="Goldstein S."/>
            <person name="Gonzalez A.J."/>
            <person name="Green P.J."/>
            <person name="Hallab A."/>
            <person name="Hartog M."/>
            <person name="Hua A."/>
            <person name="Humphray S.J."/>
            <person name="Jeong D.H."/>
            <person name="Jing Y."/>
            <person name="Jocker A."/>
            <person name="Kenton S.M."/>
            <person name="Kim D.J."/>
            <person name="Klee K."/>
            <person name="Lai H."/>
            <person name="Lang C."/>
            <person name="Lin S."/>
            <person name="Macmil S.L."/>
            <person name="Magdelenat G."/>
            <person name="Matthews L."/>
            <person name="McCorrison J."/>
            <person name="Monaghan E.L."/>
            <person name="Mun J.H."/>
            <person name="Najar F.Z."/>
            <person name="Nicholson C."/>
            <person name="Noirot C."/>
            <person name="O'Bleness M."/>
            <person name="Paule C.R."/>
            <person name="Poulain J."/>
            <person name="Prion F."/>
            <person name="Qin B."/>
            <person name="Qu C."/>
            <person name="Retzel E.F."/>
            <person name="Riddle C."/>
            <person name="Sallet E."/>
            <person name="Samain S."/>
            <person name="Samson N."/>
            <person name="Sanders I."/>
            <person name="Saurat O."/>
            <person name="Scarpelli C."/>
            <person name="Schiex T."/>
            <person name="Segurens B."/>
            <person name="Severin A.J."/>
            <person name="Sherrier D.J."/>
            <person name="Shi R."/>
            <person name="Sims S."/>
            <person name="Singer S.R."/>
            <person name="Sinharoy S."/>
            <person name="Sterck L."/>
            <person name="Viollet A."/>
            <person name="Wang B.B."/>
            <person name="Wang K."/>
            <person name="Wang M."/>
            <person name="Wang X."/>
            <person name="Warfsmann J."/>
            <person name="Weissenbach J."/>
            <person name="White D.D."/>
            <person name="White J.D."/>
            <person name="Wiley G.B."/>
            <person name="Wincker P."/>
            <person name="Xing Y."/>
            <person name="Yang L."/>
            <person name="Yao Z."/>
            <person name="Ying F."/>
            <person name="Zhai J."/>
            <person name="Zhou L."/>
            <person name="Zuber A."/>
            <person name="Denarie J."/>
            <person name="Dixon R.A."/>
            <person name="May G.D."/>
            <person name="Schwartz D.C."/>
            <person name="Rogers J."/>
            <person name="Quetier F."/>
            <person name="Town C.D."/>
            <person name="Roe B.A."/>
        </authorList>
    </citation>
    <scope>NUCLEOTIDE SEQUENCE [LARGE SCALE GENOMIC DNA]</scope>
    <source>
        <strain evidence="8">A17</strain>
        <strain evidence="9 10">cv. Jemalong A17</strain>
    </source>
</reference>
<keyword evidence="3 6" id="KW-0378">Hydrolase</keyword>
<evidence type="ECO:0000256" key="4">
    <source>
        <dbReference type="ARBA" id="ARBA00022946"/>
    </source>
</evidence>
<comment type="pathway">
    <text evidence="6">Amino-acid degradation; L-valine degradation.</text>
</comment>
<keyword evidence="4" id="KW-0809">Transit peptide</keyword>
<dbReference type="Gene3D" id="3.90.226.10">
    <property type="entry name" value="2-enoyl-CoA Hydratase, Chain A, domain 1"/>
    <property type="match status" value="1"/>
</dbReference>
<comment type="function">
    <text evidence="6">Hydrolyzes 3-hydroxyisobutyryl-CoA (HIBYL-CoA), a saline catabolite. Has high activity toward isobutyryl-CoA. Could be an isobutyryl-CoA dehydrogenase that functions in valine catabolism.</text>
</comment>
<keyword evidence="10" id="KW-1185">Reference proteome</keyword>
<comment type="similarity">
    <text evidence="2 6">Belongs to the enoyl-CoA hydratase/isomerase family.</text>
</comment>
<dbReference type="GO" id="GO:0006574">
    <property type="term" value="P:L-valine catabolic process"/>
    <property type="evidence" value="ECO:0000318"/>
    <property type="project" value="GO_Central"/>
</dbReference>
<dbReference type="NCBIfam" id="NF004127">
    <property type="entry name" value="PRK05617.1"/>
    <property type="match status" value="1"/>
</dbReference>
<protein>
    <recommendedName>
        <fullName evidence="6">3-hydroxyisobutyryl-CoA hydrolase</fullName>
        <shortName evidence="6">HIB-CoA hydrolase</shortName>
        <shortName evidence="6">HIBYL-CoA-H</shortName>
        <ecNumber evidence="6">3.1.2.4</ecNumber>
    </recommendedName>
    <alternativeName>
        <fullName evidence="6">3-hydroxyisobutyryl-coenzyme A hydrolase</fullName>
    </alternativeName>
</protein>
<dbReference type="SUPFAM" id="SSF52096">
    <property type="entry name" value="ClpP/crotonase"/>
    <property type="match status" value="1"/>
</dbReference>
<evidence type="ECO:0000313" key="10">
    <source>
        <dbReference type="Proteomes" id="UP000002051"/>
    </source>
</evidence>
<feature type="domain" description="Enoyl-CoA hydratase/isomerase" evidence="7">
    <location>
        <begin position="57"/>
        <end position="402"/>
    </location>
</feature>
<reference evidence="9" key="3">
    <citation type="submission" date="2015-04" db="UniProtKB">
        <authorList>
            <consortium name="EnsemblPlants"/>
        </authorList>
    </citation>
    <scope>IDENTIFICATION</scope>
    <source>
        <strain evidence="9">cv. Jemalong A17</strain>
    </source>
</reference>
<organism evidence="8 10">
    <name type="scientific">Medicago truncatula</name>
    <name type="common">Barrel medic</name>
    <name type="synonym">Medicago tribuloides</name>
    <dbReference type="NCBI Taxonomy" id="3880"/>
    <lineage>
        <taxon>Eukaryota</taxon>
        <taxon>Viridiplantae</taxon>
        <taxon>Streptophyta</taxon>
        <taxon>Embryophyta</taxon>
        <taxon>Tracheophyta</taxon>
        <taxon>Spermatophyta</taxon>
        <taxon>Magnoliopsida</taxon>
        <taxon>eudicotyledons</taxon>
        <taxon>Gunneridae</taxon>
        <taxon>Pentapetalae</taxon>
        <taxon>rosids</taxon>
        <taxon>fabids</taxon>
        <taxon>Fabales</taxon>
        <taxon>Fabaceae</taxon>
        <taxon>Papilionoideae</taxon>
        <taxon>50 kb inversion clade</taxon>
        <taxon>NPAAA clade</taxon>
        <taxon>Hologalegina</taxon>
        <taxon>IRL clade</taxon>
        <taxon>Trifolieae</taxon>
        <taxon>Medicago</taxon>
    </lineage>
</organism>
<dbReference type="PaxDb" id="3880-AET05300"/>
<dbReference type="GO" id="GO:0005739">
    <property type="term" value="C:mitochondrion"/>
    <property type="evidence" value="ECO:0007669"/>
    <property type="project" value="UniProtKB-SubCell"/>
</dbReference>
<evidence type="ECO:0000313" key="9">
    <source>
        <dbReference type="EnsemblPlants" id="AET05300"/>
    </source>
</evidence>
<reference evidence="8 10" key="2">
    <citation type="journal article" date="2014" name="BMC Genomics">
        <title>An improved genome release (version Mt4.0) for the model legume Medicago truncatula.</title>
        <authorList>
            <person name="Tang H."/>
            <person name="Krishnakumar V."/>
            <person name="Bidwell S."/>
            <person name="Rosen B."/>
            <person name="Chan A."/>
            <person name="Zhou S."/>
            <person name="Gentzbittel L."/>
            <person name="Childs K.L."/>
            <person name="Yandell M."/>
            <person name="Gundlach H."/>
            <person name="Mayer K.F."/>
            <person name="Schwartz D.C."/>
            <person name="Town C.D."/>
        </authorList>
    </citation>
    <scope>GENOME REANNOTATION</scope>
    <source>
        <strain evidence="9 10">cv. Jemalong A17</strain>
    </source>
</reference>
<dbReference type="KEGG" id="mtr:11410121"/>
<dbReference type="GO" id="GO:0003860">
    <property type="term" value="F:3-hydroxyisobutyryl-CoA hydrolase activity"/>
    <property type="evidence" value="ECO:0000318"/>
    <property type="project" value="GO_Central"/>
</dbReference>
<accession>G7L901</accession>
<dbReference type="FunFam" id="3.90.226.10:FF:000062">
    <property type="entry name" value="3-hydroxyisobutyryl-CoA hydrolase-like protein 3 mitochondrial"/>
    <property type="match status" value="1"/>
</dbReference>
<dbReference type="Proteomes" id="UP000002051">
    <property type="component" value="Chromosome 8"/>
</dbReference>
<dbReference type="EC" id="3.1.2.4" evidence="6"/>
<evidence type="ECO:0000256" key="6">
    <source>
        <dbReference type="RuleBase" id="RU369070"/>
    </source>
</evidence>
<dbReference type="OrthoDB" id="16820at2759"/>
<dbReference type="InterPro" id="IPR029045">
    <property type="entry name" value="ClpP/crotonase-like_dom_sf"/>
</dbReference>
<evidence type="ECO:0000256" key="2">
    <source>
        <dbReference type="ARBA" id="ARBA00005254"/>
    </source>
</evidence>
<dbReference type="STRING" id="3880.G7L901"/>
<dbReference type="PANTHER" id="PTHR43176:SF5">
    <property type="entry name" value="3-HYDROXYISOBUTYRYL-COA HYDROLASE-LIKE PROTEIN 4, MITOCHONDRIAL"/>
    <property type="match status" value="1"/>
</dbReference>
<evidence type="ECO:0000256" key="1">
    <source>
        <dbReference type="ARBA" id="ARBA00004173"/>
    </source>
</evidence>
<comment type="catalytic activity">
    <reaction evidence="6">
        <text>3-hydroxy-2-methylpropanoyl-CoA + H2O = 3-hydroxy-2-methylpropanoate + CoA + H(+)</text>
        <dbReference type="Rhea" id="RHEA:20888"/>
        <dbReference type="ChEBI" id="CHEBI:11805"/>
        <dbReference type="ChEBI" id="CHEBI:15377"/>
        <dbReference type="ChEBI" id="CHEBI:15378"/>
        <dbReference type="ChEBI" id="CHEBI:57287"/>
        <dbReference type="ChEBI" id="CHEBI:57340"/>
        <dbReference type="EC" id="3.1.2.4"/>
    </reaction>
</comment>
<dbReference type="EnsemblPlants" id="AET05300">
    <property type="protein sequence ID" value="AET05300"/>
    <property type="gene ID" value="MTR_8g103840"/>
</dbReference>
<evidence type="ECO:0000256" key="5">
    <source>
        <dbReference type="ARBA" id="ARBA00023128"/>
    </source>
</evidence>
<accession>A0A0C3Y7Q6</accession>
<dbReference type="eggNOG" id="KOG1684">
    <property type="taxonomic scope" value="Eukaryota"/>
</dbReference>
<proteinExistence type="inferred from homology"/>